<dbReference type="CDD" id="cd06225">
    <property type="entry name" value="HAMP"/>
    <property type="match status" value="1"/>
</dbReference>
<evidence type="ECO:0000256" key="2">
    <source>
        <dbReference type="ARBA" id="ARBA00029447"/>
    </source>
</evidence>
<dbReference type="Proteomes" id="UP001596495">
    <property type="component" value="Unassembled WGS sequence"/>
</dbReference>
<accession>A0ABW2RB41</accession>
<keyword evidence="9" id="KW-1185">Reference proteome</keyword>
<proteinExistence type="inferred from homology"/>
<dbReference type="InterPro" id="IPR003660">
    <property type="entry name" value="HAMP_dom"/>
</dbReference>
<dbReference type="PROSITE" id="PS50111">
    <property type="entry name" value="CHEMOTAXIS_TRANSDUC_2"/>
    <property type="match status" value="1"/>
</dbReference>
<evidence type="ECO:0000256" key="4">
    <source>
        <dbReference type="SAM" id="MobiDB-lite"/>
    </source>
</evidence>
<dbReference type="EMBL" id="JBHTBX010000007">
    <property type="protein sequence ID" value="MFC7435312.1"/>
    <property type="molecule type" value="Genomic_DNA"/>
</dbReference>
<feature type="domain" description="HAMP" evidence="7">
    <location>
        <begin position="340"/>
        <end position="392"/>
    </location>
</feature>
<feature type="transmembrane region" description="Helical" evidence="5">
    <location>
        <begin position="317"/>
        <end position="338"/>
    </location>
</feature>
<dbReference type="InterPro" id="IPR004089">
    <property type="entry name" value="MCPsignal_dom"/>
</dbReference>
<dbReference type="SUPFAM" id="SSF103190">
    <property type="entry name" value="Sensory domain-like"/>
    <property type="match status" value="1"/>
</dbReference>
<dbReference type="PANTHER" id="PTHR43531:SF14">
    <property type="entry name" value="METHYL-ACCEPTING CHEMOTAXIS PROTEIN I-RELATED"/>
    <property type="match status" value="1"/>
</dbReference>
<reference evidence="9" key="1">
    <citation type="journal article" date="2019" name="Int. J. Syst. Evol. Microbiol.">
        <title>The Global Catalogue of Microorganisms (GCM) 10K type strain sequencing project: providing services to taxonomists for standard genome sequencing and annotation.</title>
        <authorList>
            <consortium name="The Broad Institute Genomics Platform"/>
            <consortium name="The Broad Institute Genome Sequencing Center for Infectious Disease"/>
            <person name="Wu L."/>
            <person name="Ma J."/>
        </authorList>
    </citation>
    <scope>NUCLEOTIDE SEQUENCE [LARGE SCALE GENOMIC DNA]</scope>
    <source>
        <strain evidence="9">CCUG 54518</strain>
    </source>
</reference>
<feature type="region of interest" description="Disordered" evidence="4">
    <location>
        <begin position="647"/>
        <end position="717"/>
    </location>
</feature>
<keyword evidence="5" id="KW-0812">Transmembrane</keyword>
<evidence type="ECO:0000256" key="5">
    <source>
        <dbReference type="SAM" id="Phobius"/>
    </source>
</evidence>
<dbReference type="SUPFAM" id="SSF58104">
    <property type="entry name" value="Methyl-accepting chemotaxis protein (MCP) signaling domain"/>
    <property type="match status" value="1"/>
</dbReference>
<keyword evidence="5" id="KW-0472">Membrane</keyword>
<evidence type="ECO:0000313" key="8">
    <source>
        <dbReference type="EMBL" id="MFC7435312.1"/>
    </source>
</evidence>
<organism evidence="8 9">
    <name type="scientific">Hydrogenophaga bisanensis</name>
    <dbReference type="NCBI Taxonomy" id="439611"/>
    <lineage>
        <taxon>Bacteria</taxon>
        <taxon>Pseudomonadati</taxon>
        <taxon>Pseudomonadota</taxon>
        <taxon>Betaproteobacteria</taxon>
        <taxon>Burkholderiales</taxon>
        <taxon>Comamonadaceae</taxon>
        <taxon>Hydrogenophaga</taxon>
    </lineage>
</organism>
<dbReference type="SMART" id="SM00283">
    <property type="entry name" value="MA"/>
    <property type="match status" value="1"/>
</dbReference>
<dbReference type="Gene3D" id="1.10.287.950">
    <property type="entry name" value="Methyl-accepting chemotaxis protein"/>
    <property type="match status" value="1"/>
</dbReference>
<name>A0ABW2RB41_9BURK</name>
<dbReference type="RefSeq" id="WP_382257798.1">
    <property type="nucleotide sequence ID" value="NZ_JBHTBX010000007.1"/>
</dbReference>
<evidence type="ECO:0000259" key="7">
    <source>
        <dbReference type="PROSITE" id="PS50885"/>
    </source>
</evidence>
<evidence type="ECO:0000256" key="1">
    <source>
        <dbReference type="ARBA" id="ARBA00022481"/>
    </source>
</evidence>
<dbReference type="InterPro" id="IPR051310">
    <property type="entry name" value="MCP_chemotaxis"/>
</dbReference>
<evidence type="ECO:0000313" key="9">
    <source>
        <dbReference type="Proteomes" id="UP001596495"/>
    </source>
</evidence>
<dbReference type="InterPro" id="IPR033462">
    <property type="entry name" value="Cache_3-Cache_2"/>
</dbReference>
<sequence length="717" mass="76048">MTTNASSRQSLARRVALLATVMLAVGLALVSTAIALVAESKTRDRVIQVTGEKVQSIADAIDAFDATAMMLADRAYKPFRKKFADVFELDAESGHLKSWGMLLNGDTSEVDAFSVTNGGNATIFMRKGDDFERITTSLKKENGERAVGTMLARDHPAYPKMLAGESYMGRAMLFGKPHMTVYEAIKDAEGKVVGILYIGFDITEFQASVDKLVAEARFYQTGSTTVIDPRARNEDAVFITHPTARGKKVLEVMPGAANMLGALRASSDVMVRDAVPLITADLGDPWVVKRQAKNSGWWVVAEVSDDEAMVSHWQTMYAFWALLGGTAVVLGLGMFWIMRRYVSQPLSQLTSAVTTVAQGDLTGSFKSDRKDEVGVLVREVEGMRQHFASMVRDMRTAADSIGTASVEIASGNQDLSRRTEQTASSLEETAASMEELNSTVRNSADAARQANQLAASAAEIAARGGEVVAQVVTTMDEINHSSRKISDIIGVIDGIAFQTNILALNAAVEAARAGEQGRGFAVVAGEVRNLAQRSAEAAKEIKGLIGTSVEKVEAGSRLVADAGTTMGEIVGSVQRVSDIVGEITAAAGEQSDGISQVNVAVNQLDQMTQQNAALVEESAAAAESLKDQAQRLAVLVQAFRVDGASASGYTPVTPLPSRSEVSSVKSVPPQVKAAPPAPALKQPSTRKPAASTSPAAPAATPIKPSKASADEGDWESF</sequence>
<feature type="region of interest" description="Disordered" evidence="4">
    <location>
        <begin position="411"/>
        <end position="437"/>
    </location>
</feature>
<evidence type="ECO:0000256" key="3">
    <source>
        <dbReference type="PROSITE-ProRule" id="PRU00284"/>
    </source>
</evidence>
<dbReference type="InterPro" id="IPR004090">
    <property type="entry name" value="Chemotax_Me-accpt_rcpt"/>
</dbReference>
<dbReference type="PROSITE" id="PS50885">
    <property type="entry name" value="HAMP"/>
    <property type="match status" value="1"/>
</dbReference>
<feature type="compositionally biased region" description="Low complexity" evidence="4">
    <location>
        <begin position="656"/>
        <end position="707"/>
    </location>
</feature>
<keyword evidence="1" id="KW-0488">Methylation</keyword>
<dbReference type="Pfam" id="PF00015">
    <property type="entry name" value="MCPsignal"/>
    <property type="match status" value="1"/>
</dbReference>
<dbReference type="PRINTS" id="PR00260">
    <property type="entry name" value="CHEMTRNSDUCR"/>
</dbReference>
<dbReference type="SMART" id="SM00304">
    <property type="entry name" value="HAMP"/>
    <property type="match status" value="1"/>
</dbReference>
<comment type="caution">
    <text evidence="8">The sequence shown here is derived from an EMBL/GenBank/DDBJ whole genome shotgun (WGS) entry which is preliminary data.</text>
</comment>
<dbReference type="Pfam" id="PF17201">
    <property type="entry name" value="Cache_3-Cache_2"/>
    <property type="match status" value="1"/>
</dbReference>
<protein>
    <submittedName>
        <fullName evidence="8">Cache 3/Cache 2 fusion domain-containing protein</fullName>
    </submittedName>
</protein>
<gene>
    <name evidence="8" type="ORF">ACFQNJ_12420</name>
</gene>
<evidence type="ECO:0000259" key="6">
    <source>
        <dbReference type="PROSITE" id="PS50111"/>
    </source>
</evidence>
<comment type="similarity">
    <text evidence="2">Belongs to the methyl-accepting chemotaxis (MCP) protein family.</text>
</comment>
<dbReference type="InterPro" id="IPR029151">
    <property type="entry name" value="Sensor-like_sf"/>
</dbReference>
<dbReference type="Pfam" id="PF00672">
    <property type="entry name" value="HAMP"/>
    <property type="match status" value="1"/>
</dbReference>
<keyword evidence="3" id="KW-0807">Transducer</keyword>
<keyword evidence="5" id="KW-1133">Transmembrane helix</keyword>
<feature type="domain" description="Methyl-accepting transducer" evidence="6">
    <location>
        <begin position="397"/>
        <end position="626"/>
    </location>
</feature>
<dbReference type="PANTHER" id="PTHR43531">
    <property type="entry name" value="PROTEIN ICFG"/>
    <property type="match status" value="1"/>
</dbReference>
<dbReference type="CDD" id="cd11386">
    <property type="entry name" value="MCP_signal"/>
    <property type="match status" value="1"/>
</dbReference>